<comment type="caution">
    <text evidence="1">The sequence shown here is derived from an EMBL/GenBank/DDBJ whole genome shotgun (WGS) entry which is preliminary data.</text>
</comment>
<organism evidence="1">
    <name type="scientific">marine sediment metagenome</name>
    <dbReference type="NCBI Taxonomy" id="412755"/>
    <lineage>
        <taxon>unclassified sequences</taxon>
        <taxon>metagenomes</taxon>
        <taxon>ecological metagenomes</taxon>
    </lineage>
</organism>
<gene>
    <name evidence="1" type="ORF">LCGC14_2692100</name>
</gene>
<sequence>MRCAVSKESREIDADLKQLRDMDDKSKCCSGGTMQENLANDGYCCAKPTDEEIEQATHEEARQCPARERGNLFLLICVLDTGHEGRHRTSDGGTWLRGQSLSGSAPKATKLGTIHIVMTRSDGGEEGNQWEFSGDDDELYTLFEMLCSQVIGYPFVVEPE</sequence>
<accession>A0A0F8ZIB7</accession>
<proteinExistence type="predicted"/>
<protein>
    <submittedName>
        <fullName evidence="1">Uncharacterized protein</fullName>
    </submittedName>
</protein>
<name>A0A0F8ZIB7_9ZZZZ</name>
<evidence type="ECO:0000313" key="1">
    <source>
        <dbReference type="EMBL" id="KKK93518.1"/>
    </source>
</evidence>
<dbReference type="AlphaFoldDB" id="A0A0F8ZIB7"/>
<dbReference type="EMBL" id="LAZR01047739">
    <property type="protein sequence ID" value="KKK93518.1"/>
    <property type="molecule type" value="Genomic_DNA"/>
</dbReference>
<reference evidence="1" key="1">
    <citation type="journal article" date="2015" name="Nature">
        <title>Complex archaea that bridge the gap between prokaryotes and eukaryotes.</title>
        <authorList>
            <person name="Spang A."/>
            <person name="Saw J.H."/>
            <person name="Jorgensen S.L."/>
            <person name="Zaremba-Niedzwiedzka K."/>
            <person name="Martijn J."/>
            <person name="Lind A.E."/>
            <person name="van Eijk R."/>
            <person name="Schleper C."/>
            <person name="Guy L."/>
            <person name="Ettema T.J."/>
        </authorList>
    </citation>
    <scope>NUCLEOTIDE SEQUENCE</scope>
</reference>